<feature type="non-terminal residue" evidence="3">
    <location>
        <position position="1"/>
    </location>
</feature>
<evidence type="ECO:0000313" key="4">
    <source>
        <dbReference type="Proteomes" id="UP000002729"/>
    </source>
</evidence>
<protein>
    <recommendedName>
        <fullName evidence="2">Potassium channel domain-containing protein</fullName>
    </recommendedName>
</protein>
<dbReference type="OrthoDB" id="432483at2759"/>
<dbReference type="EMBL" id="GL833124">
    <property type="protein sequence ID" value="EGB10076.1"/>
    <property type="molecule type" value="Genomic_DNA"/>
</dbReference>
<feature type="domain" description="Potassium channel" evidence="2">
    <location>
        <begin position="2"/>
        <end position="53"/>
    </location>
</feature>
<gene>
    <name evidence="3" type="ORF">AURANDRAFT_16535</name>
</gene>
<dbReference type="PANTHER" id="PTHR47823">
    <property type="entry name" value="ION_TRANS DOMAIN-CONTAINING PROTEIN"/>
    <property type="match status" value="1"/>
</dbReference>
<dbReference type="InterPro" id="IPR003938">
    <property type="entry name" value="K_chnl_volt-dep_EAG/ELK/ERG"/>
</dbReference>
<sequence length="125" mass="13918">YIAAMYWSLSTLTTVGYGDVNSGSTVERLFAILIMIVGVSYYTYIISSLSSIISTFDSQAAQVNEKLVAVRGFVRENKLPGPLADKVTTFFQAYYAASNWRMNLYDASELLANLPVALRCEIIMY</sequence>
<evidence type="ECO:0000313" key="3">
    <source>
        <dbReference type="EMBL" id="EGB10076.1"/>
    </source>
</evidence>
<dbReference type="Pfam" id="PF07885">
    <property type="entry name" value="Ion_trans_2"/>
    <property type="match status" value="1"/>
</dbReference>
<dbReference type="KEGG" id="aaf:AURANDRAFT_16535"/>
<accession>F0Y483</accession>
<keyword evidence="1" id="KW-0472">Membrane</keyword>
<feature type="transmembrane region" description="Helical" evidence="1">
    <location>
        <begin position="29"/>
        <end position="46"/>
    </location>
</feature>
<reference evidence="3 4" key="1">
    <citation type="journal article" date="2011" name="Proc. Natl. Acad. Sci. U.S.A.">
        <title>Niche of harmful alga Aureococcus anophagefferens revealed through ecogenomics.</title>
        <authorList>
            <person name="Gobler C.J."/>
            <person name="Berry D.L."/>
            <person name="Dyhrman S.T."/>
            <person name="Wilhelm S.W."/>
            <person name="Salamov A."/>
            <person name="Lobanov A.V."/>
            <person name="Zhang Y."/>
            <person name="Collier J.L."/>
            <person name="Wurch L.L."/>
            <person name="Kustka A.B."/>
            <person name="Dill B.D."/>
            <person name="Shah M."/>
            <person name="VerBerkmoes N.C."/>
            <person name="Kuo A."/>
            <person name="Terry A."/>
            <person name="Pangilinan J."/>
            <person name="Lindquist E.A."/>
            <person name="Lucas S."/>
            <person name="Paulsen I.T."/>
            <person name="Hattenrath-Lehmann T.K."/>
            <person name="Talmage S.C."/>
            <person name="Walker E.A."/>
            <person name="Koch F."/>
            <person name="Burson A.M."/>
            <person name="Marcoval M.A."/>
            <person name="Tang Y.Z."/>
            <person name="Lecleir G.R."/>
            <person name="Coyne K.J."/>
            <person name="Berg G.M."/>
            <person name="Bertrand E.M."/>
            <person name="Saito M.A."/>
            <person name="Gladyshev V.N."/>
            <person name="Grigoriev I.V."/>
        </authorList>
    </citation>
    <scope>NUCLEOTIDE SEQUENCE [LARGE SCALE GENOMIC DNA]</scope>
    <source>
        <strain evidence="4">CCMP 1984</strain>
    </source>
</reference>
<keyword evidence="4" id="KW-1185">Reference proteome</keyword>
<dbReference type="GO" id="GO:0005249">
    <property type="term" value="F:voltage-gated potassium channel activity"/>
    <property type="evidence" value="ECO:0007669"/>
    <property type="project" value="InterPro"/>
</dbReference>
<dbReference type="eggNOG" id="KOG0498">
    <property type="taxonomic scope" value="Eukaryota"/>
</dbReference>
<evidence type="ECO:0000259" key="2">
    <source>
        <dbReference type="Pfam" id="PF07885"/>
    </source>
</evidence>
<dbReference type="PANTHER" id="PTHR47823:SF11">
    <property type="entry name" value="K+-CHANNEL ERG AND RELATED PROTEINS"/>
    <property type="match status" value="1"/>
</dbReference>
<dbReference type="InterPro" id="IPR013099">
    <property type="entry name" value="K_chnl_dom"/>
</dbReference>
<dbReference type="GO" id="GO:0016020">
    <property type="term" value="C:membrane"/>
    <property type="evidence" value="ECO:0007669"/>
    <property type="project" value="InterPro"/>
</dbReference>
<keyword evidence="1" id="KW-0812">Transmembrane</keyword>
<dbReference type="Gene3D" id="1.10.287.630">
    <property type="entry name" value="Helix hairpin bin"/>
    <property type="match status" value="1"/>
</dbReference>
<dbReference type="AlphaFoldDB" id="F0Y483"/>
<dbReference type="RefSeq" id="XP_009034908.1">
    <property type="nucleotide sequence ID" value="XM_009036660.1"/>
</dbReference>
<evidence type="ECO:0000256" key="1">
    <source>
        <dbReference type="SAM" id="Phobius"/>
    </source>
</evidence>
<dbReference type="InParanoid" id="F0Y483"/>
<keyword evidence="1" id="KW-1133">Transmembrane helix</keyword>
<dbReference type="PRINTS" id="PR01463">
    <property type="entry name" value="EAGCHANLFMLY"/>
</dbReference>
<proteinExistence type="predicted"/>
<feature type="non-terminal residue" evidence="3">
    <location>
        <position position="125"/>
    </location>
</feature>
<dbReference type="GeneID" id="20218678"/>
<dbReference type="OMA" id="ATNKSER"/>
<dbReference type="SUPFAM" id="SSF81324">
    <property type="entry name" value="Voltage-gated potassium channels"/>
    <property type="match status" value="1"/>
</dbReference>
<dbReference type="Proteomes" id="UP000002729">
    <property type="component" value="Unassembled WGS sequence"/>
</dbReference>
<dbReference type="Gene3D" id="1.10.287.70">
    <property type="match status" value="1"/>
</dbReference>
<organism evidence="4">
    <name type="scientific">Aureococcus anophagefferens</name>
    <name type="common">Harmful bloom alga</name>
    <dbReference type="NCBI Taxonomy" id="44056"/>
    <lineage>
        <taxon>Eukaryota</taxon>
        <taxon>Sar</taxon>
        <taxon>Stramenopiles</taxon>
        <taxon>Ochrophyta</taxon>
        <taxon>Pelagophyceae</taxon>
        <taxon>Pelagomonadales</taxon>
        <taxon>Pelagomonadaceae</taxon>
        <taxon>Aureococcus</taxon>
    </lineage>
</organism>
<name>F0Y483_AURAN</name>